<feature type="region of interest" description="Disordered" evidence="1">
    <location>
        <begin position="85"/>
        <end position="127"/>
    </location>
</feature>
<dbReference type="Proteomes" id="UP000638560">
    <property type="component" value="Unassembled WGS sequence"/>
</dbReference>
<organism evidence="3 4">
    <name type="scientific">Plantactinospora alkalitolerans</name>
    <dbReference type="NCBI Taxonomy" id="2789879"/>
    <lineage>
        <taxon>Bacteria</taxon>
        <taxon>Bacillati</taxon>
        <taxon>Actinomycetota</taxon>
        <taxon>Actinomycetes</taxon>
        <taxon>Micromonosporales</taxon>
        <taxon>Micromonosporaceae</taxon>
        <taxon>Plantactinospora</taxon>
    </lineage>
</organism>
<feature type="compositionally biased region" description="Low complexity" evidence="1">
    <location>
        <begin position="295"/>
        <end position="322"/>
    </location>
</feature>
<evidence type="ECO:0000313" key="4">
    <source>
        <dbReference type="Proteomes" id="UP000638560"/>
    </source>
</evidence>
<protein>
    <recommendedName>
        <fullName evidence="5">Anti-sigma-D factor RsdA sigma factor binding region domain-containing protein</fullName>
    </recommendedName>
</protein>
<evidence type="ECO:0000313" key="3">
    <source>
        <dbReference type="EMBL" id="MBF9133725.1"/>
    </source>
</evidence>
<feature type="transmembrane region" description="Helical" evidence="2">
    <location>
        <begin position="137"/>
        <end position="155"/>
    </location>
</feature>
<dbReference type="EMBL" id="JADPUN010000288">
    <property type="protein sequence ID" value="MBF9133725.1"/>
    <property type="molecule type" value="Genomic_DNA"/>
</dbReference>
<sequence length="330" mass="34043">DVTGRDGDLAGPGRTPTERLPDESADVDRTEPDPAVLAADDLLLDLLGRGASAPADDPIAGLMAAWRADLDAEQPAAPVDDLVVSRTMPAPGPQPTRVRPPRPGPPVGVRRPGRLRSDPPRPVPGLRPRRTPLVRRLALVAVVAIVATALLGLGVNRAGPTSPLWPIAAAVYPDRSAVRVVEHTLTLAEDALAAGRYDDARSRLDQALVQVAEVRRPEPAERLRADIERIRRGLPGAGPDEVEPDGRTTSGAVPAVPVPPTPPSGGPAPTRTPGGGASPAGRPPAASDPPPANPSPRQVLPLPVPVLPSLLPSGLPVLPSGGCLLLCPPD</sequence>
<feature type="region of interest" description="Disordered" evidence="1">
    <location>
        <begin position="225"/>
        <end position="322"/>
    </location>
</feature>
<keyword evidence="4" id="KW-1185">Reference proteome</keyword>
<keyword evidence="2" id="KW-1133">Transmembrane helix</keyword>
<name>A0ABS0H5H6_9ACTN</name>
<evidence type="ECO:0000256" key="2">
    <source>
        <dbReference type="SAM" id="Phobius"/>
    </source>
</evidence>
<reference evidence="3 4" key="1">
    <citation type="submission" date="2020-11" db="EMBL/GenBank/DDBJ databases">
        <title>A novel isolate from a Black sea contaminated sediment with potential to produce alkanes: Plantactinospora alkalitolerans sp. nov.</title>
        <authorList>
            <person name="Carro L."/>
            <person name="Veyisoglu A."/>
            <person name="Guven K."/>
            <person name="Schumann P."/>
            <person name="Klenk H.-P."/>
            <person name="Sahin N."/>
        </authorList>
    </citation>
    <scope>NUCLEOTIDE SEQUENCE [LARGE SCALE GENOMIC DNA]</scope>
    <source>
        <strain evidence="3 4">S1510</strain>
    </source>
</reference>
<feature type="region of interest" description="Disordered" evidence="1">
    <location>
        <begin position="1"/>
        <end position="34"/>
    </location>
</feature>
<keyword evidence="2" id="KW-0472">Membrane</keyword>
<comment type="caution">
    <text evidence="3">The sequence shown here is derived from an EMBL/GenBank/DDBJ whole genome shotgun (WGS) entry which is preliminary data.</text>
</comment>
<feature type="compositionally biased region" description="Pro residues" evidence="1">
    <location>
        <begin position="256"/>
        <end position="266"/>
    </location>
</feature>
<feature type="non-terminal residue" evidence="3">
    <location>
        <position position="1"/>
    </location>
</feature>
<keyword evidence="2" id="KW-0812">Transmembrane</keyword>
<feature type="compositionally biased region" description="Basic and acidic residues" evidence="1">
    <location>
        <begin position="16"/>
        <end position="32"/>
    </location>
</feature>
<proteinExistence type="predicted"/>
<evidence type="ECO:0008006" key="5">
    <source>
        <dbReference type="Google" id="ProtNLM"/>
    </source>
</evidence>
<evidence type="ECO:0000256" key="1">
    <source>
        <dbReference type="SAM" id="MobiDB-lite"/>
    </source>
</evidence>
<gene>
    <name evidence="3" type="ORF">I0C86_33040</name>
</gene>
<accession>A0ABS0H5H6</accession>